<gene>
    <name evidence="2" type="ORF">DFR85_11935</name>
</gene>
<evidence type="ECO:0000313" key="3">
    <source>
        <dbReference type="Proteomes" id="UP000248044"/>
    </source>
</evidence>
<sequence length="332" mass="38629">MRSTLIIKNFFLRKSLLKTSIFLIVILFLISFFMSSMILYVTSYEGDIHELSLKNTYMININNDTKYIENISKFYIEYGTACVKVNNLNTPVYVYLTNNLSELNILFNFRDYIFQGKFPQYGLYVASNMAQYIKTPIGHDLRANIQSLKNINTTIKFAGILYLNFYSGNFLVLPLNYSKYIASGLIVYSNRYINTTSGIDISGIVPNISIISDLLEWINGLTLVSILVSVWYIFSERKNMKEILWLFIINGVEVKDAFKKLVPVFLLLSFISIIPFVIEYLTVSYYYFPFMNYVNVLIKLIFIIPLSILIELYTLNSVYKDPYKNIKVRDID</sequence>
<reference evidence="2 3" key="1">
    <citation type="submission" date="2018-05" db="EMBL/GenBank/DDBJ databases">
        <title>Complete Genome Sequences of Extremely Thermoacidophilic, Metal-Mobilizing Type-Strain Members of the Archaeal Family Sulfolobaceae: Acidianus brierleyi DSM-1651T, Acidianus sulfidivorans DSM-18786T, Metallosphaera hakonensis DSM-7519T, and Metallosphaera prunae DSM-10039T.</title>
        <authorList>
            <person name="Counts J.A."/>
            <person name="Kelly R.M."/>
        </authorList>
    </citation>
    <scope>NUCLEOTIDE SEQUENCE [LARGE SCALE GENOMIC DNA]</scope>
    <source>
        <strain evidence="2 3">DSM 1651</strain>
    </source>
</reference>
<feature type="transmembrane region" description="Helical" evidence="1">
    <location>
        <begin position="300"/>
        <end position="319"/>
    </location>
</feature>
<evidence type="ECO:0000313" key="2">
    <source>
        <dbReference type="EMBL" id="AWR95201.1"/>
    </source>
</evidence>
<organism evidence="2 3">
    <name type="scientific">Acidianus brierleyi</name>
    <dbReference type="NCBI Taxonomy" id="41673"/>
    <lineage>
        <taxon>Archaea</taxon>
        <taxon>Thermoproteota</taxon>
        <taxon>Thermoprotei</taxon>
        <taxon>Sulfolobales</taxon>
        <taxon>Sulfolobaceae</taxon>
        <taxon>Acidianus</taxon>
    </lineage>
</organism>
<dbReference type="AlphaFoldDB" id="A0A2U9IGN0"/>
<name>A0A2U9IGN0_9CREN</name>
<feature type="transmembrane region" description="Helical" evidence="1">
    <location>
        <begin position="21"/>
        <end position="41"/>
    </location>
</feature>
<keyword evidence="1" id="KW-1133">Transmembrane helix</keyword>
<dbReference type="Proteomes" id="UP000248044">
    <property type="component" value="Chromosome"/>
</dbReference>
<keyword evidence="1" id="KW-0472">Membrane</keyword>
<protein>
    <submittedName>
        <fullName evidence="2">Uncharacterized protein</fullName>
    </submittedName>
</protein>
<proteinExistence type="predicted"/>
<evidence type="ECO:0000256" key="1">
    <source>
        <dbReference type="SAM" id="Phobius"/>
    </source>
</evidence>
<keyword evidence="3" id="KW-1185">Reference proteome</keyword>
<feature type="transmembrane region" description="Helical" evidence="1">
    <location>
        <begin position="264"/>
        <end position="288"/>
    </location>
</feature>
<accession>A0A2U9IGN0</accession>
<feature type="transmembrane region" description="Helical" evidence="1">
    <location>
        <begin position="214"/>
        <end position="234"/>
    </location>
</feature>
<keyword evidence="1" id="KW-0812">Transmembrane</keyword>
<dbReference type="EMBL" id="CP029289">
    <property type="protein sequence ID" value="AWR95201.1"/>
    <property type="molecule type" value="Genomic_DNA"/>
</dbReference>
<dbReference type="KEGG" id="abri:DFR85_11935"/>